<evidence type="ECO:0000256" key="7">
    <source>
        <dbReference type="ARBA" id="ARBA00022801"/>
    </source>
</evidence>
<evidence type="ECO:0000313" key="13">
    <source>
        <dbReference type="WBParaSite" id="TCONS_00004615.p1"/>
    </source>
</evidence>
<keyword evidence="6" id="KW-0479">Metal-binding</keyword>
<proteinExistence type="inferred from homology"/>
<evidence type="ECO:0000256" key="2">
    <source>
        <dbReference type="ARBA" id="ARBA00001947"/>
    </source>
</evidence>
<keyword evidence="12" id="KW-1185">Reference proteome</keyword>
<dbReference type="InterPro" id="IPR036866">
    <property type="entry name" value="RibonucZ/Hydroxyglut_hydro"/>
</dbReference>
<protein>
    <recommendedName>
        <fullName evidence="5">hydroxyacylglutathione hydrolase</fullName>
        <ecNumber evidence="5">3.1.2.6</ecNumber>
    </recommendedName>
    <alternativeName>
        <fullName evidence="9">Glyoxalase II</fullName>
    </alternativeName>
</protein>
<feature type="region of interest" description="Disordered" evidence="10">
    <location>
        <begin position="41"/>
        <end position="60"/>
    </location>
</feature>
<evidence type="ECO:0000259" key="11">
    <source>
        <dbReference type="SMART" id="SM00849"/>
    </source>
</evidence>
<dbReference type="Proteomes" id="UP000035681">
    <property type="component" value="Unplaced"/>
</dbReference>
<dbReference type="PANTHER" id="PTHR11935:SF94">
    <property type="entry name" value="TENZING NORGAY, ISOFORM C"/>
    <property type="match status" value="1"/>
</dbReference>
<evidence type="ECO:0000313" key="12">
    <source>
        <dbReference type="Proteomes" id="UP000035681"/>
    </source>
</evidence>
<dbReference type="PANTHER" id="PTHR11935">
    <property type="entry name" value="BETA LACTAMASE DOMAIN"/>
    <property type="match status" value="1"/>
</dbReference>
<keyword evidence="7" id="KW-0378">Hydrolase</keyword>
<dbReference type="Pfam" id="PF16123">
    <property type="entry name" value="HAGH_C"/>
    <property type="match status" value="1"/>
</dbReference>
<sequence length="449" mass="50987">KFIKKQQEIQQLNLKSQQQQAIFVVGENSAKYNTITINTNDGNFMNNNNKSNDNNNSNNSIDEYLMEDDLSLSPEQRLYAKKCRILKIKYQEILNSSYRLRNRLYKVRKQIIYLGKLKRVLFQTLHAQKDNFMDTCLEIPDDDNYNEEVDEIIGNVLNSTAIKPPTVVGGKKRKIDNGKKKVITDIMATKQLMKIVPIPQLSDNFAYLVICQKTFHAAAVDPIEYSDIAKAVKDNNVTKLDGVLVTHHHWDHAGGTKSFADKNAPLHTVIYGGGKKINYVKKIVKDGDEINIGSIKVKCLSTPCHTQDHICYYATTPDNEEKAVFTGDTLFISGCGRFFEGSPEEMNAALNKKLGSLPNDTLVYCGHEYTVKNLQFALSLEPENNSLRQKLDKISLNVSKGIHSVPSTIAEEKMYNPFMRVSSEEMKNITNEIDPIKVMQKLRHLKDKF</sequence>
<evidence type="ECO:0000256" key="9">
    <source>
        <dbReference type="ARBA" id="ARBA00031044"/>
    </source>
</evidence>
<evidence type="ECO:0000256" key="4">
    <source>
        <dbReference type="ARBA" id="ARBA00006759"/>
    </source>
</evidence>
<dbReference type="CDD" id="cd07723">
    <property type="entry name" value="hydroxyacylglutathione_hydrolase_MBL-fold"/>
    <property type="match status" value="1"/>
</dbReference>
<organism evidence="12 13">
    <name type="scientific">Strongyloides stercoralis</name>
    <name type="common">Threadworm</name>
    <dbReference type="NCBI Taxonomy" id="6248"/>
    <lineage>
        <taxon>Eukaryota</taxon>
        <taxon>Metazoa</taxon>
        <taxon>Ecdysozoa</taxon>
        <taxon>Nematoda</taxon>
        <taxon>Chromadorea</taxon>
        <taxon>Rhabditida</taxon>
        <taxon>Tylenchina</taxon>
        <taxon>Panagrolaimomorpha</taxon>
        <taxon>Strongyloidoidea</taxon>
        <taxon>Strongyloididae</taxon>
        <taxon>Strongyloides</taxon>
    </lineage>
</organism>
<dbReference type="InterPro" id="IPR001279">
    <property type="entry name" value="Metallo-B-lactamas"/>
</dbReference>
<dbReference type="AlphaFoldDB" id="A0AAF5CZU6"/>
<dbReference type="InterPro" id="IPR035680">
    <property type="entry name" value="Clx_II_MBL"/>
</dbReference>
<evidence type="ECO:0000256" key="3">
    <source>
        <dbReference type="ARBA" id="ARBA00004963"/>
    </source>
</evidence>
<dbReference type="SUPFAM" id="SSF56281">
    <property type="entry name" value="Metallo-hydrolase/oxidoreductase"/>
    <property type="match status" value="1"/>
</dbReference>
<comment type="pathway">
    <text evidence="3">Secondary metabolite metabolism; methylglyoxal degradation; (R)-lactate from methylglyoxal: step 2/2.</text>
</comment>
<name>A0AAF5CZU6_STRER</name>
<dbReference type="SMART" id="SM00849">
    <property type="entry name" value="Lactamase_B"/>
    <property type="match status" value="1"/>
</dbReference>
<comment type="cofactor">
    <cofactor evidence="2">
        <name>Zn(2+)</name>
        <dbReference type="ChEBI" id="CHEBI:29105"/>
    </cofactor>
</comment>
<dbReference type="GO" id="GO:0004416">
    <property type="term" value="F:hydroxyacylglutathione hydrolase activity"/>
    <property type="evidence" value="ECO:0007669"/>
    <property type="project" value="UniProtKB-EC"/>
</dbReference>
<evidence type="ECO:0000256" key="1">
    <source>
        <dbReference type="ARBA" id="ARBA00001623"/>
    </source>
</evidence>
<accession>A0AAF5CZU6</accession>
<comment type="catalytic activity">
    <reaction evidence="1">
        <text>an S-(2-hydroxyacyl)glutathione + H2O = a 2-hydroxy carboxylate + glutathione + H(+)</text>
        <dbReference type="Rhea" id="RHEA:21864"/>
        <dbReference type="ChEBI" id="CHEBI:15377"/>
        <dbReference type="ChEBI" id="CHEBI:15378"/>
        <dbReference type="ChEBI" id="CHEBI:57925"/>
        <dbReference type="ChEBI" id="CHEBI:58896"/>
        <dbReference type="ChEBI" id="CHEBI:71261"/>
        <dbReference type="EC" id="3.1.2.6"/>
    </reaction>
</comment>
<comment type="similarity">
    <text evidence="4">Belongs to the metallo-beta-lactamase superfamily. Glyoxalase II family.</text>
</comment>
<dbReference type="InterPro" id="IPR017782">
    <property type="entry name" value="Hydroxyacylglutathione_Hdrlase"/>
</dbReference>
<dbReference type="Pfam" id="PF00753">
    <property type="entry name" value="Lactamase_B"/>
    <property type="match status" value="1"/>
</dbReference>
<dbReference type="Gene3D" id="3.60.15.10">
    <property type="entry name" value="Ribonuclease Z/Hydroxyacylglutathione hydrolase-like"/>
    <property type="match status" value="1"/>
</dbReference>
<dbReference type="GO" id="GO:0046872">
    <property type="term" value="F:metal ion binding"/>
    <property type="evidence" value="ECO:0007669"/>
    <property type="project" value="UniProtKB-KW"/>
</dbReference>
<dbReference type="NCBIfam" id="TIGR03413">
    <property type="entry name" value="GSH_gloB"/>
    <property type="match status" value="1"/>
</dbReference>
<dbReference type="InterPro" id="IPR032282">
    <property type="entry name" value="HAGH_C"/>
</dbReference>
<evidence type="ECO:0000256" key="10">
    <source>
        <dbReference type="SAM" id="MobiDB-lite"/>
    </source>
</evidence>
<reference evidence="13" key="1">
    <citation type="submission" date="2024-02" db="UniProtKB">
        <authorList>
            <consortium name="WormBaseParasite"/>
        </authorList>
    </citation>
    <scope>IDENTIFICATION</scope>
</reference>
<evidence type="ECO:0000256" key="5">
    <source>
        <dbReference type="ARBA" id="ARBA00011917"/>
    </source>
</evidence>
<keyword evidence="8" id="KW-0862">Zinc</keyword>
<dbReference type="EC" id="3.1.2.6" evidence="5"/>
<evidence type="ECO:0000256" key="8">
    <source>
        <dbReference type="ARBA" id="ARBA00022833"/>
    </source>
</evidence>
<dbReference type="WBParaSite" id="TCONS_00004615.p1">
    <property type="protein sequence ID" value="TCONS_00004615.p1"/>
    <property type="gene ID" value="XLOC_002349"/>
</dbReference>
<feature type="domain" description="Metallo-beta-lactamase" evidence="11">
    <location>
        <begin position="203"/>
        <end position="367"/>
    </location>
</feature>
<dbReference type="HAMAP" id="MF_01374">
    <property type="entry name" value="Glyoxalase_2"/>
    <property type="match status" value="1"/>
</dbReference>
<dbReference type="GO" id="GO:0019243">
    <property type="term" value="P:methylglyoxal catabolic process to D-lactate via S-lactoyl-glutathione"/>
    <property type="evidence" value="ECO:0007669"/>
    <property type="project" value="InterPro"/>
</dbReference>
<evidence type="ECO:0000256" key="6">
    <source>
        <dbReference type="ARBA" id="ARBA00022723"/>
    </source>
</evidence>